<dbReference type="GO" id="GO:0015562">
    <property type="term" value="F:efflux transmembrane transporter activity"/>
    <property type="evidence" value="ECO:0007669"/>
    <property type="project" value="TreeGrafter"/>
</dbReference>
<dbReference type="Gene3D" id="2.40.420.20">
    <property type="match status" value="1"/>
</dbReference>
<sequence length="354" mass="36476">MDRRTIGVAMAAAAAVLALAGCAKEHDAPATVAPVVQVTTAPVDSAELSRPVLGSGLLAGQEEVPLAFKIGGVVARVDAEDGQVVRAGARLATLELTEIGALVDKAKVGLEKAERDLARARALHADSVVTREMLETAQSARDAAAADFASARFNARYASVVAPSDGVVLRRLAEPGATVAPGTPIVLFASASRGQVVRLGVPDRDVVRLRAGDAAEVRFDAWPGRVFAGRVTTVGAAATPGVGTYEIEIRLDDPVRLHDGGAAASGLVADVTITPARRQAVKLVPIEALLEGDSDRAHVWTLGADGAPARRDVRVAFLDGDRAAIASGLDGVTEVVTRGAAYLSEGSRVERSAK</sequence>
<evidence type="ECO:0000256" key="1">
    <source>
        <dbReference type="ARBA" id="ARBA00009477"/>
    </source>
</evidence>
<gene>
    <name evidence="5" type="ORF">HZA61_06390</name>
</gene>
<name>A0A933SAR9_UNCEI</name>
<dbReference type="InterPro" id="IPR058627">
    <property type="entry name" value="MdtA-like_C"/>
</dbReference>
<dbReference type="Pfam" id="PF25954">
    <property type="entry name" value="Beta-barrel_RND_2"/>
    <property type="match status" value="1"/>
</dbReference>
<protein>
    <submittedName>
        <fullName evidence="5">Efflux RND transporter periplasmic adaptor subunit</fullName>
    </submittedName>
</protein>
<evidence type="ECO:0000313" key="5">
    <source>
        <dbReference type="EMBL" id="MBI5169097.1"/>
    </source>
</evidence>
<dbReference type="InterPro" id="IPR006143">
    <property type="entry name" value="RND_pump_MFP"/>
</dbReference>
<comment type="caution">
    <text evidence="5">The sequence shown here is derived from an EMBL/GenBank/DDBJ whole genome shotgun (WGS) entry which is preliminary data.</text>
</comment>
<dbReference type="Gene3D" id="2.40.30.170">
    <property type="match status" value="1"/>
</dbReference>
<dbReference type="SUPFAM" id="SSF111369">
    <property type="entry name" value="HlyD-like secretion proteins"/>
    <property type="match status" value="1"/>
</dbReference>
<evidence type="ECO:0000259" key="4">
    <source>
        <dbReference type="Pfam" id="PF25967"/>
    </source>
</evidence>
<accession>A0A933SAR9</accession>
<proteinExistence type="inferred from homology"/>
<dbReference type="Pfam" id="PF25967">
    <property type="entry name" value="RND-MFP_C"/>
    <property type="match status" value="1"/>
</dbReference>
<feature type="domain" description="CusB-like beta-barrel" evidence="3">
    <location>
        <begin position="199"/>
        <end position="255"/>
    </location>
</feature>
<dbReference type="Proteomes" id="UP000696931">
    <property type="component" value="Unassembled WGS sequence"/>
</dbReference>
<dbReference type="GO" id="GO:1990281">
    <property type="term" value="C:efflux pump complex"/>
    <property type="evidence" value="ECO:0007669"/>
    <property type="project" value="TreeGrafter"/>
</dbReference>
<organism evidence="5 6">
    <name type="scientific">Eiseniibacteriota bacterium</name>
    <dbReference type="NCBI Taxonomy" id="2212470"/>
    <lineage>
        <taxon>Bacteria</taxon>
        <taxon>Candidatus Eiseniibacteriota</taxon>
    </lineage>
</organism>
<reference evidence="5" key="1">
    <citation type="submission" date="2020-07" db="EMBL/GenBank/DDBJ databases">
        <title>Huge and variable diversity of episymbiotic CPR bacteria and DPANN archaea in groundwater ecosystems.</title>
        <authorList>
            <person name="He C.Y."/>
            <person name="Keren R."/>
            <person name="Whittaker M."/>
            <person name="Farag I.F."/>
            <person name="Doudna J."/>
            <person name="Cate J.H.D."/>
            <person name="Banfield J.F."/>
        </authorList>
    </citation>
    <scope>NUCLEOTIDE SEQUENCE</scope>
    <source>
        <strain evidence="5">NC_groundwater_1813_Pr3_B-0.1um_71_17</strain>
    </source>
</reference>
<dbReference type="PROSITE" id="PS51257">
    <property type="entry name" value="PROKAR_LIPOPROTEIN"/>
    <property type="match status" value="1"/>
</dbReference>
<keyword evidence="2" id="KW-0732">Signal</keyword>
<evidence type="ECO:0000313" key="6">
    <source>
        <dbReference type="Proteomes" id="UP000696931"/>
    </source>
</evidence>
<evidence type="ECO:0000259" key="3">
    <source>
        <dbReference type="Pfam" id="PF25954"/>
    </source>
</evidence>
<feature type="domain" description="Multidrug resistance protein MdtA-like C-terminal permuted SH3" evidence="4">
    <location>
        <begin position="283"/>
        <end position="340"/>
    </location>
</feature>
<dbReference type="PANTHER" id="PTHR30469:SF15">
    <property type="entry name" value="HLYD FAMILY OF SECRETION PROTEINS"/>
    <property type="match status" value="1"/>
</dbReference>
<dbReference type="NCBIfam" id="TIGR01730">
    <property type="entry name" value="RND_mfp"/>
    <property type="match status" value="1"/>
</dbReference>
<dbReference type="AlphaFoldDB" id="A0A933SAR9"/>
<feature type="signal peptide" evidence="2">
    <location>
        <begin position="1"/>
        <end position="20"/>
    </location>
</feature>
<dbReference type="PANTHER" id="PTHR30469">
    <property type="entry name" value="MULTIDRUG RESISTANCE PROTEIN MDTA"/>
    <property type="match status" value="1"/>
</dbReference>
<comment type="similarity">
    <text evidence="1">Belongs to the membrane fusion protein (MFP) (TC 8.A.1) family.</text>
</comment>
<dbReference type="InterPro" id="IPR058792">
    <property type="entry name" value="Beta-barrel_RND_2"/>
</dbReference>
<evidence type="ECO:0000256" key="2">
    <source>
        <dbReference type="SAM" id="SignalP"/>
    </source>
</evidence>
<dbReference type="Gene3D" id="2.40.50.100">
    <property type="match status" value="1"/>
</dbReference>
<dbReference type="EMBL" id="JACRIW010000041">
    <property type="protein sequence ID" value="MBI5169097.1"/>
    <property type="molecule type" value="Genomic_DNA"/>
</dbReference>
<feature type="chain" id="PRO_5036722329" evidence="2">
    <location>
        <begin position="21"/>
        <end position="354"/>
    </location>
</feature>